<dbReference type="AlphaFoldDB" id="A0A4Y9YIV2"/>
<dbReference type="STRING" id="205917.A0A4Y9YIV2"/>
<evidence type="ECO:0000256" key="2">
    <source>
        <dbReference type="ARBA" id="ARBA00022679"/>
    </source>
</evidence>
<dbReference type="EMBL" id="SEOQ01000513">
    <property type="protein sequence ID" value="TFY61381.1"/>
    <property type="molecule type" value="Genomic_DNA"/>
</dbReference>
<dbReference type="GO" id="GO:0016740">
    <property type="term" value="F:transferase activity"/>
    <property type="evidence" value="ECO:0007669"/>
    <property type="project" value="UniProtKB-KW"/>
</dbReference>
<comment type="pathway">
    <text evidence="1">Secondary metabolite biosynthesis.</text>
</comment>
<dbReference type="InterPro" id="IPR029063">
    <property type="entry name" value="SAM-dependent_MTases_sf"/>
</dbReference>
<reference evidence="5 6" key="1">
    <citation type="submission" date="2019-02" db="EMBL/GenBank/DDBJ databases">
        <title>Genome sequencing of the rare red list fungi Dentipellis fragilis.</title>
        <authorList>
            <person name="Buettner E."/>
            <person name="Kellner H."/>
        </authorList>
    </citation>
    <scope>NUCLEOTIDE SEQUENCE [LARGE SCALE GENOMIC DNA]</scope>
    <source>
        <strain evidence="5 6">DSM 105465</strain>
    </source>
</reference>
<evidence type="ECO:0000313" key="6">
    <source>
        <dbReference type="Proteomes" id="UP000298327"/>
    </source>
</evidence>
<keyword evidence="3" id="KW-0949">S-adenosyl-L-methionine</keyword>
<dbReference type="Proteomes" id="UP000298327">
    <property type="component" value="Unassembled WGS sequence"/>
</dbReference>
<dbReference type="OrthoDB" id="2094832at2759"/>
<proteinExistence type="inferred from homology"/>
<dbReference type="SUPFAM" id="SSF53335">
    <property type="entry name" value="S-adenosyl-L-methionine-dependent methyltransferases"/>
    <property type="match status" value="1"/>
</dbReference>
<keyword evidence="2" id="KW-0808">Transferase</keyword>
<accession>A0A4Y9YIV2</accession>
<dbReference type="PANTHER" id="PTHR35897:SF1">
    <property type="entry name" value="METHYLTRANSFERASE AUSD"/>
    <property type="match status" value="1"/>
</dbReference>
<name>A0A4Y9YIV2_9AGAM</name>
<dbReference type="InterPro" id="IPR051654">
    <property type="entry name" value="Meroterpenoid_MTases"/>
</dbReference>
<dbReference type="Gene3D" id="3.40.50.150">
    <property type="entry name" value="Vaccinia Virus protein VP39"/>
    <property type="match status" value="1"/>
</dbReference>
<organism evidence="5 6">
    <name type="scientific">Dentipellis fragilis</name>
    <dbReference type="NCBI Taxonomy" id="205917"/>
    <lineage>
        <taxon>Eukaryota</taxon>
        <taxon>Fungi</taxon>
        <taxon>Dikarya</taxon>
        <taxon>Basidiomycota</taxon>
        <taxon>Agaricomycotina</taxon>
        <taxon>Agaricomycetes</taxon>
        <taxon>Russulales</taxon>
        <taxon>Hericiaceae</taxon>
        <taxon>Dentipellis</taxon>
    </lineage>
</organism>
<evidence type="ECO:0000313" key="5">
    <source>
        <dbReference type="EMBL" id="TFY61381.1"/>
    </source>
</evidence>
<evidence type="ECO:0000256" key="4">
    <source>
        <dbReference type="ARBA" id="ARBA00038314"/>
    </source>
</evidence>
<evidence type="ECO:0008006" key="7">
    <source>
        <dbReference type="Google" id="ProtNLM"/>
    </source>
</evidence>
<protein>
    <recommendedName>
        <fullName evidence="7">Methyltransferase domain-containing protein</fullName>
    </recommendedName>
</protein>
<keyword evidence="6" id="KW-1185">Reference proteome</keyword>
<evidence type="ECO:0000256" key="1">
    <source>
        <dbReference type="ARBA" id="ARBA00005179"/>
    </source>
</evidence>
<sequence>MSADGVDAFAGDVEPLNSSLYKLGDEEKAFFKATTGISGDEQLKRHILAAQAKAYAIRPYPCIHRFAFLGIGITKNEAAYQHLLKLGIERPDALFLDVGCCFGNDVRRAIWDGYPMHNVVTSDLHGEFWQLGHTLFNTTSERFTVPFVAGDIFDPAHLTAVPPLGASQAPPSPRPDIHTLTSLNPLHGHVSAIFASSFFHLFSEAEQLELAKKLAGLLSPQAGSMIFGMHVGYPTKATHKGPPGVPNKEYVLFTHSPESWTEMWDGEVFPKGAVKVEAYLAPAEFTWSDVGPTWQFLRWTVTRV</sequence>
<gene>
    <name evidence="5" type="ORF">EVG20_g7081</name>
</gene>
<comment type="caution">
    <text evidence="5">The sequence shown here is derived from an EMBL/GenBank/DDBJ whole genome shotgun (WGS) entry which is preliminary data.</text>
</comment>
<comment type="similarity">
    <text evidence="4">Belongs to the class I-like SAM-binding methyltransferase superfamily.</text>
</comment>
<dbReference type="PANTHER" id="PTHR35897">
    <property type="entry name" value="METHYLTRANSFERASE AUSD"/>
    <property type="match status" value="1"/>
</dbReference>
<evidence type="ECO:0000256" key="3">
    <source>
        <dbReference type="ARBA" id="ARBA00022691"/>
    </source>
</evidence>